<sequence length="412" mass="47846">MVKNGEFFRMKDMRQRGMSISQIAEELGRDRKTVRKWLEQDQPSSYSQRKSTAGKLDGYKDYIRNRMTEGCLNAMVILDEIRERGYTGSSTILRLFMQPLRPAMQWKATERFETKPGQQAQVDWGHFKVQQEDGFKRLYAFVAVLGYSRMMYVEFTEDERLETLMGCHTRAFGYFGGVTQTCLYDNMKTVVAGHDENGEVVWNERFARFADHYGFILRRCKPYRARTKGKVENGVGYVRKNFWPRIRTFTGLQDLNAQVLHWLDTVANRRRHGTTFQVPTEMWKEEGLRSVTDISFAYADRFHRKVSADCYVSYDANRYSAPFAYVGVTVEVQDEKNGTLRIFSGGQIIAEHRKSMGRHQIISNKKHFEGIRTATSRPALEPTPRYVAQTAPEVLERPLSVYDALMEEAVLQ</sequence>
<comment type="similarity">
    <text evidence="1">Belongs to the transposase IS21/IS408/IS1162 family.</text>
</comment>
<dbReference type="Gene3D" id="1.10.10.60">
    <property type="entry name" value="Homeodomain-like"/>
    <property type="match status" value="1"/>
</dbReference>
<protein>
    <submittedName>
        <fullName evidence="7">Transposase</fullName>
    </submittedName>
</protein>
<dbReference type="PANTHER" id="PTHR35004:SF6">
    <property type="entry name" value="TRANSPOSASE"/>
    <property type="match status" value="1"/>
</dbReference>
<keyword evidence="3" id="KW-0238">DNA-binding</keyword>
<dbReference type="Pfam" id="PF13384">
    <property type="entry name" value="HTH_23"/>
    <property type="match status" value="1"/>
</dbReference>
<dbReference type="Pfam" id="PF22483">
    <property type="entry name" value="Mu-transpos_C_2"/>
    <property type="match status" value="1"/>
</dbReference>
<reference evidence="7 8" key="1">
    <citation type="submission" date="2014-12" db="EMBL/GenBank/DDBJ databases">
        <title>Draft genome sequence of Cohnella kolymensis strain B-2846.</title>
        <authorList>
            <person name="Karlyshev A.V."/>
            <person name="Kudryashova E.B."/>
        </authorList>
    </citation>
    <scope>NUCLEOTIDE SEQUENCE [LARGE SCALE GENOMIC DNA]</scope>
    <source>
        <strain evidence="7 8">VKM B-2846</strain>
    </source>
</reference>
<evidence type="ECO:0000313" key="8">
    <source>
        <dbReference type="Proteomes" id="UP000054526"/>
    </source>
</evidence>
<evidence type="ECO:0000256" key="2">
    <source>
        <dbReference type="ARBA" id="ARBA00022578"/>
    </source>
</evidence>
<accession>A0ABR5A5H4</accession>
<dbReference type="PANTHER" id="PTHR35004">
    <property type="entry name" value="TRANSPOSASE RV3428C-RELATED"/>
    <property type="match status" value="1"/>
</dbReference>
<organism evidence="7 8">
    <name type="scientific">Cohnella kolymensis</name>
    <dbReference type="NCBI Taxonomy" id="1590652"/>
    <lineage>
        <taxon>Bacteria</taxon>
        <taxon>Bacillati</taxon>
        <taxon>Bacillota</taxon>
        <taxon>Bacilli</taxon>
        <taxon>Bacillales</taxon>
        <taxon>Paenibacillaceae</taxon>
        <taxon>Cohnella</taxon>
    </lineage>
</organism>
<feature type="domain" description="HTH IS21-type" evidence="5">
    <location>
        <begin position="5"/>
        <end position="67"/>
    </location>
</feature>
<dbReference type="InterPro" id="IPR017894">
    <property type="entry name" value="HTH_IS21_transposase_type"/>
</dbReference>
<dbReference type="InterPro" id="IPR036397">
    <property type="entry name" value="RNaseH_sf"/>
</dbReference>
<comment type="caution">
    <text evidence="7">The sequence shown here is derived from an EMBL/GenBank/DDBJ whole genome shotgun (WGS) entry which is preliminary data.</text>
</comment>
<name>A0ABR5A5H4_9BACL</name>
<gene>
    <name evidence="7" type="ORF">SD71_09840</name>
</gene>
<keyword evidence="8" id="KW-1185">Reference proteome</keyword>
<keyword evidence="2" id="KW-0815">Transposition</keyword>
<evidence type="ECO:0000259" key="6">
    <source>
        <dbReference type="PROSITE" id="PS50994"/>
    </source>
</evidence>
<dbReference type="Pfam" id="PF00665">
    <property type="entry name" value="rve"/>
    <property type="match status" value="1"/>
</dbReference>
<dbReference type="Proteomes" id="UP000054526">
    <property type="component" value="Unassembled WGS sequence"/>
</dbReference>
<evidence type="ECO:0000313" key="7">
    <source>
        <dbReference type="EMBL" id="KIL36230.1"/>
    </source>
</evidence>
<dbReference type="EMBL" id="JXAL01000014">
    <property type="protein sequence ID" value="KIL36230.1"/>
    <property type="molecule type" value="Genomic_DNA"/>
</dbReference>
<dbReference type="SUPFAM" id="SSF53098">
    <property type="entry name" value="Ribonuclease H-like"/>
    <property type="match status" value="1"/>
</dbReference>
<dbReference type="PROSITE" id="PS50531">
    <property type="entry name" value="HTH_IS21"/>
    <property type="match status" value="1"/>
</dbReference>
<dbReference type="InterPro" id="IPR012337">
    <property type="entry name" value="RNaseH-like_sf"/>
</dbReference>
<dbReference type="InterPro" id="IPR054353">
    <property type="entry name" value="IstA-like_C"/>
</dbReference>
<dbReference type="NCBIfam" id="NF033546">
    <property type="entry name" value="transpos_IS21"/>
    <property type="match status" value="1"/>
</dbReference>
<keyword evidence="4" id="KW-0233">DNA recombination</keyword>
<dbReference type="InterPro" id="IPR001584">
    <property type="entry name" value="Integrase_cat-core"/>
</dbReference>
<evidence type="ECO:0000256" key="4">
    <source>
        <dbReference type="ARBA" id="ARBA00023172"/>
    </source>
</evidence>
<feature type="domain" description="Integrase catalytic" evidence="6">
    <location>
        <begin position="112"/>
        <end position="287"/>
    </location>
</feature>
<dbReference type="PROSITE" id="PS50994">
    <property type="entry name" value="INTEGRASE"/>
    <property type="match status" value="1"/>
</dbReference>
<evidence type="ECO:0000259" key="5">
    <source>
        <dbReference type="PROSITE" id="PS50531"/>
    </source>
</evidence>
<evidence type="ECO:0000256" key="1">
    <source>
        <dbReference type="ARBA" id="ARBA00009277"/>
    </source>
</evidence>
<proteinExistence type="inferred from homology"/>
<evidence type="ECO:0000256" key="3">
    <source>
        <dbReference type="ARBA" id="ARBA00023125"/>
    </source>
</evidence>
<dbReference type="Gene3D" id="3.30.420.10">
    <property type="entry name" value="Ribonuclease H-like superfamily/Ribonuclease H"/>
    <property type="match status" value="1"/>
</dbReference>